<keyword evidence="2" id="KW-0732">Signal</keyword>
<dbReference type="PANTHER" id="PTHR10742:SF398">
    <property type="entry name" value="AMINE OXIDASE DOMAIN-CONTAINING PROTEIN-RELATED"/>
    <property type="match status" value="1"/>
</dbReference>
<feature type="domain" description="Amine oxidase" evidence="3">
    <location>
        <begin position="489"/>
        <end position="638"/>
    </location>
</feature>
<evidence type="ECO:0000313" key="5">
    <source>
        <dbReference type="Proteomes" id="UP001153737"/>
    </source>
</evidence>
<feature type="compositionally biased region" description="Acidic residues" evidence="1">
    <location>
        <begin position="440"/>
        <end position="459"/>
    </location>
</feature>
<organism evidence="4 5">
    <name type="scientific">Phaedon cochleariae</name>
    <name type="common">Mustard beetle</name>
    <dbReference type="NCBI Taxonomy" id="80249"/>
    <lineage>
        <taxon>Eukaryota</taxon>
        <taxon>Metazoa</taxon>
        <taxon>Ecdysozoa</taxon>
        <taxon>Arthropoda</taxon>
        <taxon>Hexapoda</taxon>
        <taxon>Insecta</taxon>
        <taxon>Pterygota</taxon>
        <taxon>Neoptera</taxon>
        <taxon>Endopterygota</taxon>
        <taxon>Coleoptera</taxon>
        <taxon>Polyphaga</taxon>
        <taxon>Cucujiformia</taxon>
        <taxon>Chrysomeloidea</taxon>
        <taxon>Chrysomelidae</taxon>
        <taxon>Chrysomelinae</taxon>
        <taxon>Chrysomelini</taxon>
        <taxon>Phaedon</taxon>
    </lineage>
</organism>
<dbReference type="GO" id="GO:0046592">
    <property type="term" value="F:polyamine oxidase activity"/>
    <property type="evidence" value="ECO:0007669"/>
    <property type="project" value="TreeGrafter"/>
</dbReference>
<accession>A0A9N9SFP1</accession>
<proteinExistence type="predicted"/>
<feature type="domain" description="Amine oxidase" evidence="3">
    <location>
        <begin position="34"/>
        <end position="144"/>
    </location>
</feature>
<dbReference type="Gene3D" id="3.90.660.10">
    <property type="match status" value="2"/>
</dbReference>
<dbReference type="SUPFAM" id="SSF54373">
    <property type="entry name" value="FAD-linked reductases, C-terminal domain"/>
    <property type="match status" value="1"/>
</dbReference>
<gene>
    <name evidence="4" type="ORF">PHAECO_LOCUS7247</name>
</gene>
<feature type="compositionally biased region" description="Polar residues" evidence="1">
    <location>
        <begin position="467"/>
        <end position="482"/>
    </location>
</feature>
<feature type="region of interest" description="Disordered" evidence="1">
    <location>
        <begin position="438"/>
        <end position="499"/>
    </location>
</feature>
<reference evidence="4" key="1">
    <citation type="submission" date="2022-01" db="EMBL/GenBank/DDBJ databases">
        <authorList>
            <person name="King R."/>
        </authorList>
    </citation>
    <scope>NUCLEOTIDE SEQUENCE</scope>
</reference>
<dbReference type="Pfam" id="PF01593">
    <property type="entry name" value="Amino_oxidase"/>
    <property type="match status" value="3"/>
</dbReference>
<sequence length="652" mass="74616">MYLRYVSLLFPLFFHEISGIPNEKPIIIIGAGPAGIAAATRLLENGIDNILILEAEPRIGGRIYSTKFGDTNVDMGAMWCHGQEGNIVWEKLVDMNLTDLVRSTQHPRTFHISSRKELGKDFEQKLYDIMMEILDSEQAEENESVGFAFGKIEKLNYARAASKWLEHVTMSIEGSLSWYDSKSKTTYEECGGNQHLNWRGPGYKIFLDILMKKYPTGSNPLPIDDKILLSKEVTKVLWNPAATRNRVEIACADGSSYVASHVVFTPSLGVLKERGEEMFVPRLPERKMIAIKRVGMGAVMKVFLHYPRRWWRDEVAFNLVWDENDRKNVRNEFTQGPWMLNDVNNIYKLNKKPNSPIIVEFISYLKKLEIYQNKEKLRNLKGSNISISNDLCNKDQEDQKVLRQHLKEARQKNKIARIRGNRIEIEGQWFTVEDLKENESDIEYDSDEDSDEDSEEDQTSGDCKITGANQEKNTTEVQQQVQNKEDGNSSSNKKKETNKNGESWITRLYSIEMLEENPKVLLVWITGDVVPALENTDEKTLLSGIEFTLKKFLGHLYDIPKPDKVLRSNWYSNPHFRGSYSFQSLSSTDNNIPDLLEPLRTSNGSYIIQFAGEATSPTHFSTVQGAVESGYREADRLIGLYKYPLLINSLVH</sequence>
<evidence type="ECO:0000313" key="4">
    <source>
        <dbReference type="EMBL" id="CAG9820239.1"/>
    </source>
</evidence>
<dbReference type="PANTHER" id="PTHR10742">
    <property type="entry name" value="FLAVIN MONOAMINE OXIDASE"/>
    <property type="match status" value="1"/>
</dbReference>
<protein>
    <recommendedName>
        <fullName evidence="3">Amine oxidase domain-containing protein</fullName>
    </recommendedName>
</protein>
<dbReference type="Proteomes" id="UP001153737">
    <property type="component" value="Chromosome 3"/>
</dbReference>
<dbReference type="AlphaFoldDB" id="A0A9N9SFP1"/>
<evidence type="ECO:0000259" key="3">
    <source>
        <dbReference type="Pfam" id="PF01593"/>
    </source>
</evidence>
<dbReference type="InterPro" id="IPR002937">
    <property type="entry name" value="Amino_oxidase"/>
</dbReference>
<dbReference type="EMBL" id="OU896709">
    <property type="protein sequence ID" value="CAG9820239.1"/>
    <property type="molecule type" value="Genomic_DNA"/>
</dbReference>
<evidence type="ECO:0000256" key="1">
    <source>
        <dbReference type="SAM" id="MobiDB-lite"/>
    </source>
</evidence>
<dbReference type="PRINTS" id="PR00419">
    <property type="entry name" value="ADXRDTASE"/>
</dbReference>
<dbReference type="SUPFAM" id="SSF51905">
    <property type="entry name" value="FAD/NAD(P)-binding domain"/>
    <property type="match status" value="1"/>
</dbReference>
<feature type="chain" id="PRO_5040367118" description="Amine oxidase domain-containing protein" evidence="2">
    <location>
        <begin position="20"/>
        <end position="652"/>
    </location>
</feature>
<dbReference type="InterPro" id="IPR036188">
    <property type="entry name" value="FAD/NAD-bd_sf"/>
</dbReference>
<feature type="signal peptide" evidence="2">
    <location>
        <begin position="1"/>
        <end position="19"/>
    </location>
</feature>
<name>A0A9N9SFP1_PHACE</name>
<dbReference type="Gene3D" id="3.50.50.60">
    <property type="entry name" value="FAD/NAD(P)-binding domain"/>
    <property type="match status" value="2"/>
</dbReference>
<feature type="compositionally biased region" description="Basic and acidic residues" evidence="1">
    <location>
        <begin position="483"/>
        <end position="499"/>
    </location>
</feature>
<keyword evidence="5" id="KW-1185">Reference proteome</keyword>
<dbReference type="OrthoDB" id="5046242at2759"/>
<evidence type="ECO:0000256" key="2">
    <source>
        <dbReference type="SAM" id="SignalP"/>
    </source>
</evidence>
<reference evidence="4" key="2">
    <citation type="submission" date="2022-10" db="EMBL/GenBank/DDBJ databases">
        <authorList>
            <consortium name="ENA_rothamsted_submissions"/>
            <consortium name="culmorum"/>
            <person name="King R."/>
        </authorList>
    </citation>
    <scope>NUCLEOTIDE SEQUENCE</scope>
</reference>
<feature type="domain" description="Amine oxidase" evidence="3">
    <location>
        <begin position="225"/>
        <end position="317"/>
    </location>
</feature>
<dbReference type="InterPro" id="IPR050281">
    <property type="entry name" value="Flavin_monoamine_oxidase"/>
</dbReference>